<keyword evidence="4" id="KW-1185">Reference proteome</keyword>
<dbReference type="KEGG" id="daf:Desaf_1455"/>
<dbReference type="PANTHER" id="PTHR36508:SF1">
    <property type="entry name" value="PROTEIN SLYX"/>
    <property type="match status" value="1"/>
</dbReference>
<dbReference type="Proteomes" id="UP000007844">
    <property type="component" value="Chromosome"/>
</dbReference>
<evidence type="ECO:0000256" key="2">
    <source>
        <dbReference type="SAM" id="MobiDB-lite"/>
    </source>
</evidence>
<dbReference type="PANTHER" id="PTHR36508">
    <property type="entry name" value="PROTEIN SLYX"/>
    <property type="match status" value="1"/>
</dbReference>
<name>F3Z090_DESAF</name>
<reference evidence="3 4" key="1">
    <citation type="journal article" date="2011" name="J. Bacteriol.">
        <title>Genome sequence of the mercury-methylating and pleomorphic Desulfovibrio africanus Strain Walvis Bay.</title>
        <authorList>
            <person name="Brown S.D."/>
            <person name="Wall J.D."/>
            <person name="Kucken A.M."/>
            <person name="Gilmour C.C."/>
            <person name="Podar M."/>
            <person name="Brandt C.C."/>
            <person name="Teshima H."/>
            <person name="Detter J.C."/>
            <person name="Han C.S."/>
            <person name="Land M.L."/>
            <person name="Lucas S."/>
            <person name="Han J."/>
            <person name="Pennacchio L."/>
            <person name="Nolan M."/>
            <person name="Pitluck S."/>
            <person name="Woyke T."/>
            <person name="Goodwin L."/>
            <person name="Palumbo A.V."/>
            <person name="Elias D.A."/>
        </authorList>
    </citation>
    <scope>NUCLEOTIDE SEQUENCE [LARGE SCALE GENOMIC DNA]</scope>
    <source>
        <strain evidence="3 4">Walvis Bay</strain>
    </source>
</reference>
<feature type="region of interest" description="Disordered" evidence="2">
    <location>
        <begin position="57"/>
        <end position="77"/>
    </location>
</feature>
<sequence length="77" mass="8854">MARTTEERLEWLETTLALQDRTIEQLNEALIAQQRTMDRLENGVQALADKLRAFDTPMEEGEAEEPLPPHYQMSGPK</sequence>
<dbReference type="Pfam" id="PF04102">
    <property type="entry name" value="SlyX"/>
    <property type="match status" value="1"/>
</dbReference>
<dbReference type="eggNOG" id="COG2900">
    <property type="taxonomic scope" value="Bacteria"/>
</dbReference>
<evidence type="ECO:0000313" key="4">
    <source>
        <dbReference type="Proteomes" id="UP000007844"/>
    </source>
</evidence>
<dbReference type="InterPro" id="IPR007236">
    <property type="entry name" value="SlyX"/>
</dbReference>
<keyword evidence="1" id="KW-0175">Coiled coil</keyword>
<dbReference type="EMBL" id="CP003221">
    <property type="protein sequence ID" value="EGJ49792.1"/>
    <property type="molecule type" value="Genomic_DNA"/>
</dbReference>
<evidence type="ECO:0000313" key="3">
    <source>
        <dbReference type="EMBL" id="EGJ49792.1"/>
    </source>
</evidence>
<dbReference type="Gene3D" id="1.20.5.300">
    <property type="match status" value="1"/>
</dbReference>
<organism evidence="3 4">
    <name type="scientific">Desulfocurvibacter africanus subsp. africanus str. Walvis Bay</name>
    <dbReference type="NCBI Taxonomy" id="690850"/>
    <lineage>
        <taxon>Bacteria</taxon>
        <taxon>Pseudomonadati</taxon>
        <taxon>Thermodesulfobacteriota</taxon>
        <taxon>Desulfovibrionia</taxon>
        <taxon>Desulfovibrionales</taxon>
        <taxon>Desulfovibrionaceae</taxon>
        <taxon>Desulfocurvibacter</taxon>
    </lineage>
</organism>
<accession>F3Z090</accession>
<dbReference type="AlphaFoldDB" id="F3Z090"/>
<gene>
    <name evidence="3" type="ORF">Desaf_1455</name>
</gene>
<dbReference type="HOGENOM" id="CLU_180796_2_1_7"/>
<proteinExistence type="inferred from homology"/>
<dbReference type="RefSeq" id="WP_014259580.1">
    <property type="nucleotide sequence ID" value="NC_016629.1"/>
</dbReference>
<dbReference type="HAMAP" id="MF_00715">
    <property type="entry name" value="SlyX"/>
    <property type="match status" value="1"/>
</dbReference>
<protein>
    <submittedName>
        <fullName evidence="3">Protein slyX</fullName>
    </submittedName>
</protein>
<evidence type="ECO:0000256" key="1">
    <source>
        <dbReference type="SAM" id="Coils"/>
    </source>
</evidence>
<feature type="coiled-coil region" evidence="1">
    <location>
        <begin position="23"/>
        <end position="50"/>
    </location>
</feature>